<proteinExistence type="predicted"/>
<dbReference type="Gene3D" id="1.10.260.40">
    <property type="entry name" value="lambda repressor-like DNA-binding domains"/>
    <property type="match status" value="1"/>
</dbReference>
<evidence type="ECO:0000313" key="6">
    <source>
        <dbReference type="EMBL" id="PNI04880.1"/>
    </source>
</evidence>
<dbReference type="PANTHER" id="PTHR30146:SF98">
    <property type="entry name" value="HTH-TYPE TRANSCRIPTIONAL REGULATOR GALR"/>
    <property type="match status" value="1"/>
</dbReference>
<organism evidence="6 7">
    <name type="scientific">Vibrio diazotrophicus</name>
    <dbReference type="NCBI Taxonomy" id="685"/>
    <lineage>
        <taxon>Bacteria</taxon>
        <taxon>Pseudomonadati</taxon>
        <taxon>Pseudomonadota</taxon>
        <taxon>Gammaproteobacteria</taxon>
        <taxon>Vibrionales</taxon>
        <taxon>Vibrionaceae</taxon>
        <taxon>Vibrio</taxon>
    </lineage>
</organism>
<dbReference type="Pfam" id="PF00356">
    <property type="entry name" value="LacI"/>
    <property type="match status" value="1"/>
</dbReference>
<reference evidence="6 7" key="1">
    <citation type="submission" date="2018-01" db="EMBL/GenBank/DDBJ databases">
        <title>Draft genome sequences of six Vibrio diazotrophicus strains isolated from deep-sea sediments of the Baltic Sea.</title>
        <authorList>
            <person name="Castillo D."/>
            <person name="Vandieken V."/>
            <person name="Chiang O."/>
            <person name="Middelboe M."/>
        </authorList>
    </citation>
    <scope>NUCLEOTIDE SEQUENCE [LARGE SCALE GENOMIC DNA]</scope>
    <source>
        <strain evidence="6 7">60.27F</strain>
    </source>
</reference>
<dbReference type="CDD" id="cd06270">
    <property type="entry name" value="PBP1_GalS-like"/>
    <property type="match status" value="1"/>
</dbReference>
<dbReference type="InterPro" id="IPR000843">
    <property type="entry name" value="HTH_LacI"/>
</dbReference>
<feature type="compositionally biased region" description="Basic and acidic residues" evidence="4">
    <location>
        <begin position="324"/>
        <end position="333"/>
    </location>
</feature>
<dbReference type="PROSITE" id="PS50932">
    <property type="entry name" value="HTH_LACI_2"/>
    <property type="match status" value="1"/>
</dbReference>
<dbReference type="OrthoDB" id="9798934at2"/>
<accession>A0A2J8I2X8</accession>
<evidence type="ECO:0000256" key="3">
    <source>
        <dbReference type="ARBA" id="ARBA00023163"/>
    </source>
</evidence>
<keyword evidence="1" id="KW-0805">Transcription regulation</keyword>
<dbReference type="SMART" id="SM00354">
    <property type="entry name" value="HTH_LACI"/>
    <property type="match status" value="1"/>
</dbReference>
<gene>
    <name evidence="6" type="ORF">C1N32_11145</name>
</gene>
<dbReference type="InterPro" id="IPR046335">
    <property type="entry name" value="LacI/GalR-like_sensor"/>
</dbReference>
<name>A0A2J8I2X8_VIBDI</name>
<dbReference type="SUPFAM" id="SSF47413">
    <property type="entry name" value="lambda repressor-like DNA-binding domains"/>
    <property type="match status" value="1"/>
</dbReference>
<keyword evidence="2 6" id="KW-0238">DNA-binding</keyword>
<feature type="domain" description="HTH lacI-type" evidence="5">
    <location>
        <begin position="2"/>
        <end position="56"/>
    </location>
</feature>
<dbReference type="InterPro" id="IPR010982">
    <property type="entry name" value="Lambda_DNA-bd_dom_sf"/>
</dbReference>
<sequence length="339" mass="36701">MATIKDVAREAGVSVATVSRVINKSPKASKASIESVTKAMKDLGYRPNAAARALVSQSTNTIGVLVSDVSDPFFGTLVKAVDNVAHQAGKHLLIGNGYHEAEEERQAIDLLINSRCDALVIHSKALSDEELIAYAHEIKALVLINRHIPELADRCISLDNYKGAYLATEFLIRHGHEKIACISSSHHIEDADQRIEGYKDALAAHNISLPASYLELASPDSEGGEEAMTNLLTKSLDITGVVAYNDNMAAGALSVLEENGVKTPQDVSVIGFDDGLIARYVRPRLTTIRYPIQMMAEKAAKLALQLAKDEPLEQEPMCFSPTLVRRDSVDKAPSKSSSQ</sequence>
<evidence type="ECO:0000259" key="5">
    <source>
        <dbReference type="PROSITE" id="PS50932"/>
    </source>
</evidence>
<dbReference type="EMBL" id="POSK01000006">
    <property type="protein sequence ID" value="PNI04880.1"/>
    <property type="molecule type" value="Genomic_DNA"/>
</dbReference>
<dbReference type="InterPro" id="IPR028082">
    <property type="entry name" value="Peripla_BP_I"/>
</dbReference>
<dbReference type="Pfam" id="PF13377">
    <property type="entry name" value="Peripla_BP_3"/>
    <property type="match status" value="1"/>
</dbReference>
<dbReference type="Proteomes" id="UP000236449">
    <property type="component" value="Unassembled WGS sequence"/>
</dbReference>
<dbReference type="PANTHER" id="PTHR30146">
    <property type="entry name" value="LACI-RELATED TRANSCRIPTIONAL REPRESSOR"/>
    <property type="match status" value="1"/>
</dbReference>
<dbReference type="AlphaFoldDB" id="A0A2J8I2X8"/>
<dbReference type="Gene3D" id="3.40.50.2300">
    <property type="match status" value="2"/>
</dbReference>
<evidence type="ECO:0000256" key="2">
    <source>
        <dbReference type="ARBA" id="ARBA00023125"/>
    </source>
</evidence>
<protein>
    <submittedName>
        <fullName evidence="6">LacI family DNA-binding transcriptional regulator</fullName>
    </submittedName>
</protein>
<feature type="region of interest" description="Disordered" evidence="4">
    <location>
        <begin position="318"/>
        <end position="339"/>
    </location>
</feature>
<comment type="caution">
    <text evidence="6">The sequence shown here is derived from an EMBL/GenBank/DDBJ whole genome shotgun (WGS) entry which is preliminary data.</text>
</comment>
<dbReference type="CDD" id="cd01392">
    <property type="entry name" value="HTH_LacI"/>
    <property type="match status" value="1"/>
</dbReference>
<evidence type="ECO:0000256" key="4">
    <source>
        <dbReference type="SAM" id="MobiDB-lite"/>
    </source>
</evidence>
<evidence type="ECO:0000256" key="1">
    <source>
        <dbReference type="ARBA" id="ARBA00023015"/>
    </source>
</evidence>
<dbReference type="PRINTS" id="PR00036">
    <property type="entry name" value="HTHLACI"/>
</dbReference>
<evidence type="ECO:0000313" key="7">
    <source>
        <dbReference type="Proteomes" id="UP000236449"/>
    </source>
</evidence>
<keyword evidence="3" id="KW-0804">Transcription</keyword>
<dbReference type="GeneID" id="94023707"/>
<dbReference type="RefSeq" id="WP_042484318.1">
    <property type="nucleotide sequence ID" value="NZ_CBCRWT010000033.1"/>
</dbReference>
<dbReference type="SUPFAM" id="SSF53822">
    <property type="entry name" value="Periplasmic binding protein-like I"/>
    <property type="match status" value="1"/>
</dbReference>
<dbReference type="PROSITE" id="PS00356">
    <property type="entry name" value="HTH_LACI_1"/>
    <property type="match status" value="1"/>
</dbReference>
<dbReference type="GO" id="GO:0003700">
    <property type="term" value="F:DNA-binding transcription factor activity"/>
    <property type="evidence" value="ECO:0007669"/>
    <property type="project" value="TreeGrafter"/>
</dbReference>
<dbReference type="GO" id="GO:0000976">
    <property type="term" value="F:transcription cis-regulatory region binding"/>
    <property type="evidence" value="ECO:0007669"/>
    <property type="project" value="TreeGrafter"/>
</dbReference>